<dbReference type="EMBL" id="AWEZ01000045">
    <property type="protein sequence ID" value="ERL08222.1"/>
    <property type="molecule type" value="Genomic_DNA"/>
</dbReference>
<evidence type="ECO:0000256" key="13">
    <source>
        <dbReference type="HAMAP-Rule" id="MF_00384"/>
    </source>
</evidence>
<dbReference type="Gene3D" id="3.30.70.890">
    <property type="entry name" value="GHMP kinase, C-terminal domain"/>
    <property type="match status" value="1"/>
</dbReference>
<keyword evidence="5 13" id="KW-0028">Amino-acid biosynthesis</keyword>
<keyword evidence="9 13" id="KW-0418">Kinase</keyword>
<dbReference type="GO" id="GO:0005737">
    <property type="term" value="C:cytoplasm"/>
    <property type="evidence" value="ECO:0007669"/>
    <property type="project" value="UniProtKB-SubCell"/>
</dbReference>
<dbReference type="OrthoDB" id="9769912at2"/>
<dbReference type="Pfam" id="PF08544">
    <property type="entry name" value="GHMP_kinases_C"/>
    <property type="match status" value="1"/>
</dbReference>
<evidence type="ECO:0000259" key="14">
    <source>
        <dbReference type="Pfam" id="PF00288"/>
    </source>
</evidence>
<dbReference type="NCBIfam" id="TIGR00191">
    <property type="entry name" value="thrB"/>
    <property type="match status" value="1"/>
</dbReference>
<dbReference type="SUPFAM" id="SSF55060">
    <property type="entry name" value="GHMP Kinase, C-terminal domain"/>
    <property type="match status" value="1"/>
</dbReference>
<comment type="subcellular location">
    <subcellularLocation>
        <location evidence="13">Cytoplasm</location>
    </subcellularLocation>
</comment>
<protein>
    <recommendedName>
        <fullName evidence="4 13">Homoserine kinase</fullName>
        <shortName evidence="13">HK</shortName>
        <shortName evidence="13">HSK</shortName>
        <ecNumber evidence="3 13">2.7.1.39</ecNumber>
    </recommendedName>
</protein>
<comment type="function">
    <text evidence="12 13">Catalyzes the ATP-dependent phosphorylation of L-homoserine to L-homoserine phosphate.</text>
</comment>
<evidence type="ECO:0000256" key="6">
    <source>
        <dbReference type="ARBA" id="ARBA00022679"/>
    </source>
</evidence>
<dbReference type="GO" id="GO:0005524">
    <property type="term" value="F:ATP binding"/>
    <property type="evidence" value="ECO:0007669"/>
    <property type="project" value="UniProtKB-UniRule"/>
</dbReference>
<organism evidence="16 17">
    <name type="scientific">Olsenella profusa F0195</name>
    <dbReference type="NCBI Taxonomy" id="1125712"/>
    <lineage>
        <taxon>Bacteria</taxon>
        <taxon>Bacillati</taxon>
        <taxon>Actinomycetota</taxon>
        <taxon>Coriobacteriia</taxon>
        <taxon>Coriobacteriales</taxon>
        <taxon>Atopobiaceae</taxon>
        <taxon>Olsenella</taxon>
    </lineage>
</organism>
<keyword evidence="6 13" id="KW-0808">Transferase</keyword>
<evidence type="ECO:0000256" key="7">
    <source>
        <dbReference type="ARBA" id="ARBA00022697"/>
    </source>
</evidence>
<dbReference type="PANTHER" id="PTHR20861:SF1">
    <property type="entry name" value="HOMOSERINE KINASE"/>
    <property type="match status" value="1"/>
</dbReference>
<dbReference type="PRINTS" id="PR00958">
    <property type="entry name" value="HOMSERKINASE"/>
</dbReference>
<dbReference type="PROSITE" id="PS00627">
    <property type="entry name" value="GHMP_KINASES_ATP"/>
    <property type="match status" value="1"/>
</dbReference>
<dbReference type="GO" id="GO:0004413">
    <property type="term" value="F:homoserine kinase activity"/>
    <property type="evidence" value="ECO:0007669"/>
    <property type="project" value="UniProtKB-UniRule"/>
</dbReference>
<dbReference type="InterPro" id="IPR036554">
    <property type="entry name" value="GHMP_kinase_C_sf"/>
</dbReference>
<comment type="caution">
    <text evidence="16">The sequence shown here is derived from an EMBL/GenBank/DDBJ whole genome shotgun (WGS) entry which is preliminary data.</text>
</comment>
<dbReference type="InterPro" id="IPR013750">
    <property type="entry name" value="GHMP_kinase_C_dom"/>
</dbReference>
<dbReference type="UniPathway" id="UPA00050">
    <property type="reaction ID" value="UER00064"/>
</dbReference>
<keyword evidence="7 13" id="KW-0791">Threonine biosynthesis</keyword>
<dbReference type="Pfam" id="PF00288">
    <property type="entry name" value="GHMP_kinases_N"/>
    <property type="match status" value="1"/>
</dbReference>
<name>U2UYP2_9ACTN</name>
<reference evidence="16 17" key="1">
    <citation type="submission" date="2013-08" db="EMBL/GenBank/DDBJ databases">
        <authorList>
            <person name="Durkin A.S."/>
            <person name="Haft D.R."/>
            <person name="McCorrison J."/>
            <person name="Torralba M."/>
            <person name="Gillis M."/>
            <person name="Haft D.H."/>
            <person name="Methe B."/>
            <person name="Sutton G."/>
            <person name="Nelson K.E."/>
        </authorList>
    </citation>
    <scope>NUCLEOTIDE SEQUENCE [LARGE SCALE GENOMIC DNA]</scope>
    <source>
        <strain evidence="16 17">F0195</strain>
    </source>
</reference>
<dbReference type="InterPro" id="IPR006204">
    <property type="entry name" value="GHMP_kinase_N_dom"/>
</dbReference>
<accession>U2UYP2</accession>
<dbReference type="EC" id="2.7.1.39" evidence="3 13"/>
<dbReference type="GO" id="GO:0009088">
    <property type="term" value="P:threonine biosynthetic process"/>
    <property type="evidence" value="ECO:0007669"/>
    <property type="project" value="UniProtKB-UniRule"/>
</dbReference>
<feature type="domain" description="GHMP kinase C-terminal" evidence="15">
    <location>
        <begin position="201"/>
        <end position="274"/>
    </location>
</feature>
<dbReference type="InterPro" id="IPR000870">
    <property type="entry name" value="Homoserine_kinase"/>
</dbReference>
<evidence type="ECO:0000313" key="16">
    <source>
        <dbReference type="EMBL" id="ERL08222.1"/>
    </source>
</evidence>
<dbReference type="SUPFAM" id="SSF54211">
    <property type="entry name" value="Ribosomal protein S5 domain 2-like"/>
    <property type="match status" value="1"/>
</dbReference>
<comment type="pathway">
    <text evidence="1 13">Amino-acid biosynthesis; L-threonine biosynthesis; L-threonine from L-aspartate: step 4/5.</text>
</comment>
<evidence type="ECO:0000313" key="17">
    <source>
        <dbReference type="Proteomes" id="UP000016638"/>
    </source>
</evidence>
<dbReference type="Proteomes" id="UP000016638">
    <property type="component" value="Unassembled WGS sequence"/>
</dbReference>
<dbReference type="eggNOG" id="COG0083">
    <property type="taxonomic scope" value="Bacteria"/>
</dbReference>
<evidence type="ECO:0000256" key="8">
    <source>
        <dbReference type="ARBA" id="ARBA00022741"/>
    </source>
</evidence>
<proteinExistence type="inferred from homology"/>
<keyword evidence="17" id="KW-1185">Reference proteome</keyword>
<evidence type="ECO:0000256" key="1">
    <source>
        <dbReference type="ARBA" id="ARBA00005015"/>
    </source>
</evidence>
<dbReference type="Gene3D" id="3.30.230.10">
    <property type="match status" value="1"/>
</dbReference>
<evidence type="ECO:0000256" key="2">
    <source>
        <dbReference type="ARBA" id="ARBA00007370"/>
    </source>
</evidence>
<evidence type="ECO:0000256" key="5">
    <source>
        <dbReference type="ARBA" id="ARBA00022605"/>
    </source>
</evidence>
<evidence type="ECO:0000256" key="3">
    <source>
        <dbReference type="ARBA" id="ARBA00012078"/>
    </source>
</evidence>
<sequence length="301" mass="31868">MTQQAPFAVEVPATTANVGVGFDCLGLALDLWARFTFETASETAIDGCPERFRGRDNLVWTSYVDTCHRLHEEPLALHVTIESPIPLSGGLGSSSACVVAGIIAAQVLHSGAMDAARALDIACELEGHPDNVAPALLGGLVSSFVDGKRTQTLRLDVADGVRMVAIAPPYEVRTADARKVMPHEVPLETVVWQTGRAIAAVHALEVGNLDLFSRAARDRLHEPYRAPLIEDYAPLRRCALAAGAAAYLISGSGSTMLAVCAGEEVAARVERTVRCMAEGHLDGLWTRVLPVSPTGALVGEA</sequence>
<dbReference type="InterPro" id="IPR006203">
    <property type="entry name" value="GHMP_knse_ATP-bd_CS"/>
</dbReference>
<evidence type="ECO:0000256" key="9">
    <source>
        <dbReference type="ARBA" id="ARBA00022777"/>
    </source>
</evidence>
<evidence type="ECO:0000256" key="11">
    <source>
        <dbReference type="ARBA" id="ARBA00049375"/>
    </source>
</evidence>
<dbReference type="RefSeq" id="WP_021726091.1">
    <property type="nucleotide sequence ID" value="NZ_AWEZ01000045.1"/>
</dbReference>
<dbReference type="PATRIC" id="fig|1125712.3.peg.1181"/>
<dbReference type="STRING" id="1125712.HMPREF1316_0046"/>
<comment type="similarity">
    <text evidence="2 13">Belongs to the GHMP kinase family. Homoserine kinase subfamily.</text>
</comment>
<dbReference type="PANTHER" id="PTHR20861">
    <property type="entry name" value="HOMOSERINE/4-DIPHOSPHOCYTIDYL-2-C-METHYL-D-ERYTHRITOL KINASE"/>
    <property type="match status" value="1"/>
</dbReference>
<comment type="catalytic activity">
    <reaction evidence="11 13">
        <text>L-homoserine + ATP = O-phospho-L-homoserine + ADP + H(+)</text>
        <dbReference type="Rhea" id="RHEA:13985"/>
        <dbReference type="ChEBI" id="CHEBI:15378"/>
        <dbReference type="ChEBI" id="CHEBI:30616"/>
        <dbReference type="ChEBI" id="CHEBI:57476"/>
        <dbReference type="ChEBI" id="CHEBI:57590"/>
        <dbReference type="ChEBI" id="CHEBI:456216"/>
        <dbReference type="EC" id="2.7.1.39"/>
    </reaction>
</comment>
<evidence type="ECO:0000259" key="15">
    <source>
        <dbReference type="Pfam" id="PF08544"/>
    </source>
</evidence>
<keyword evidence="13" id="KW-0963">Cytoplasm</keyword>
<gene>
    <name evidence="13 16" type="primary">thrB</name>
    <name evidence="16" type="ORF">HMPREF1316_0046</name>
</gene>
<dbReference type="AlphaFoldDB" id="U2UYP2"/>
<evidence type="ECO:0000256" key="12">
    <source>
        <dbReference type="ARBA" id="ARBA00049954"/>
    </source>
</evidence>
<dbReference type="InterPro" id="IPR014721">
    <property type="entry name" value="Ribsml_uS5_D2-typ_fold_subgr"/>
</dbReference>
<keyword evidence="10 13" id="KW-0067">ATP-binding</keyword>
<feature type="domain" description="GHMP kinase N-terminal" evidence="14">
    <location>
        <begin position="64"/>
        <end position="139"/>
    </location>
</feature>
<feature type="binding site" evidence="13">
    <location>
        <begin position="86"/>
        <end position="96"/>
    </location>
    <ligand>
        <name>ATP</name>
        <dbReference type="ChEBI" id="CHEBI:30616"/>
    </ligand>
</feature>
<dbReference type="PIRSF" id="PIRSF000676">
    <property type="entry name" value="Homoser_kin"/>
    <property type="match status" value="1"/>
</dbReference>
<dbReference type="InterPro" id="IPR020568">
    <property type="entry name" value="Ribosomal_Su5_D2-typ_SF"/>
</dbReference>
<evidence type="ECO:0000256" key="10">
    <source>
        <dbReference type="ARBA" id="ARBA00022840"/>
    </source>
</evidence>
<keyword evidence="8 13" id="KW-0547">Nucleotide-binding</keyword>
<evidence type="ECO:0000256" key="4">
    <source>
        <dbReference type="ARBA" id="ARBA00017858"/>
    </source>
</evidence>
<dbReference type="HAMAP" id="MF_00384">
    <property type="entry name" value="Homoser_kinase"/>
    <property type="match status" value="1"/>
</dbReference>